<dbReference type="STRING" id="77586.A0A0D9XHT3"/>
<dbReference type="Pfam" id="PF01190">
    <property type="entry name" value="Pollen_Ole_e_1"/>
    <property type="match status" value="2"/>
</dbReference>
<feature type="compositionally biased region" description="Polar residues" evidence="1">
    <location>
        <begin position="250"/>
        <end position="260"/>
    </location>
</feature>
<dbReference type="PANTHER" id="PTHR33935">
    <property type="entry name" value="OS10G0148100 PROTEIN"/>
    <property type="match status" value="1"/>
</dbReference>
<reference evidence="3 4" key="1">
    <citation type="submission" date="2012-08" db="EMBL/GenBank/DDBJ databases">
        <title>Oryza genome evolution.</title>
        <authorList>
            <person name="Wing R.A."/>
        </authorList>
    </citation>
    <scope>NUCLEOTIDE SEQUENCE</scope>
</reference>
<feature type="transmembrane region" description="Helical" evidence="2">
    <location>
        <begin position="36"/>
        <end position="65"/>
    </location>
</feature>
<reference evidence="3" key="3">
    <citation type="submission" date="2015-04" db="UniProtKB">
        <authorList>
            <consortium name="EnsemblPlants"/>
        </authorList>
    </citation>
    <scope>IDENTIFICATION</scope>
</reference>
<name>A0A0D9XHT3_9ORYZ</name>
<dbReference type="Proteomes" id="UP000032180">
    <property type="component" value="Chromosome 10"/>
</dbReference>
<accession>A0A0D9XHT3</accession>
<evidence type="ECO:0000256" key="2">
    <source>
        <dbReference type="SAM" id="Phobius"/>
    </source>
</evidence>
<evidence type="ECO:0000313" key="4">
    <source>
        <dbReference type="Proteomes" id="UP000032180"/>
    </source>
</evidence>
<feature type="region of interest" description="Disordered" evidence="1">
    <location>
        <begin position="532"/>
        <end position="568"/>
    </location>
</feature>
<protein>
    <recommendedName>
        <fullName evidence="5">Proline-rich protein</fullName>
    </recommendedName>
</protein>
<proteinExistence type="predicted"/>
<feature type="region of interest" description="Disordered" evidence="1">
    <location>
        <begin position="206"/>
        <end position="227"/>
    </location>
</feature>
<dbReference type="Gramene" id="LPERR10G01840.1">
    <property type="protein sequence ID" value="LPERR10G01840.1"/>
    <property type="gene ID" value="LPERR10G01840"/>
</dbReference>
<evidence type="ECO:0008006" key="5">
    <source>
        <dbReference type="Google" id="ProtNLM"/>
    </source>
</evidence>
<dbReference type="HOGENOM" id="CLU_461837_0_0_1"/>
<evidence type="ECO:0000313" key="3">
    <source>
        <dbReference type="EnsemblPlants" id="LPERR10G01840.1"/>
    </source>
</evidence>
<dbReference type="PANTHER" id="PTHR33935:SF15">
    <property type="entry name" value="OS10G0148100 PROTEIN"/>
    <property type="match status" value="1"/>
</dbReference>
<keyword evidence="2" id="KW-1133">Transmembrane helix</keyword>
<dbReference type="AlphaFoldDB" id="A0A0D9XHT3"/>
<keyword evidence="4" id="KW-1185">Reference proteome</keyword>
<dbReference type="EnsemblPlants" id="LPERR10G01840.1">
    <property type="protein sequence ID" value="LPERR10G01840.1"/>
    <property type="gene ID" value="LPERR10G01840"/>
</dbReference>
<keyword evidence="2" id="KW-0472">Membrane</keyword>
<keyword evidence="2" id="KW-0812">Transmembrane</keyword>
<feature type="region of interest" description="Disordered" evidence="1">
    <location>
        <begin position="244"/>
        <end position="274"/>
    </location>
</feature>
<sequence>MYVLKSVDNFQALVERKNACECSGWRECDICLLHGAVLLLTVIAAVTMAAAASETAAALVVVGAAKCAGCSRKNMDAEAAFKGLKVVIKCKNGSSEEYESKAVGELDGAGTFAVPLAAGDLHGGADCVAQLHSAATNSPCPGQEPSKIHPMPESPGTFVVAVAGNKTAQYNAASTPPECASVTICFPCGHKHHKKPFFMHKKPMPEYQPPSPDYGTPAPAGAGLPSRRKPRIWAAGARLPSSYAGAGGPNSDTGIRSSGTGMPIPHAGIRNSGTGMPTSHAGIWDFAAGMSPSHAGIRHSAAGMSPSHAGIWFAGAGMPPSCDARVRNSAAFASTWQAGADSDLPRASTMGALPRALILLGVCAAVLSATVLAVAAEEHAAAPMVVGLAKCADCTRKNMKAEAAFKGLRVAVKCKNVNGEYETKATGEIANSGEFVVPLNAGDFHNSDDCIAQLHTAANEPCPGQEPSKIVPMSTSGTFVAVAGKTHYPSALCSSAFLCDPFHKKDFFFHNYNKPSPVPSYKPPSPVPVYKNPTPVPTYKNPTPVYSHPDKPPSTPIYHPPAAAEEMN</sequence>
<organism evidence="3 4">
    <name type="scientific">Leersia perrieri</name>
    <dbReference type="NCBI Taxonomy" id="77586"/>
    <lineage>
        <taxon>Eukaryota</taxon>
        <taxon>Viridiplantae</taxon>
        <taxon>Streptophyta</taxon>
        <taxon>Embryophyta</taxon>
        <taxon>Tracheophyta</taxon>
        <taxon>Spermatophyta</taxon>
        <taxon>Magnoliopsida</taxon>
        <taxon>Liliopsida</taxon>
        <taxon>Poales</taxon>
        <taxon>Poaceae</taxon>
        <taxon>BOP clade</taxon>
        <taxon>Oryzoideae</taxon>
        <taxon>Oryzeae</taxon>
        <taxon>Oryzinae</taxon>
        <taxon>Leersia</taxon>
    </lineage>
</organism>
<reference evidence="4" key="2">
    <citation type="submission" date="2013-12" db="EMBL/GenBank/DDBJ databases">
        <authorList>
            <person name="Yu Y."/>
            <person name="Lee S."/>
            <person name="de Baynast K."/>
            <person name="Wissotski M."/>
            <person name="Liu L."/>
            <person name="Talag J."/>
            <person name="Goicoechea J."/>
            <person name="Angelova A."/>
            <person name="Jetty R."/>
            <person name="Kudrna D."/>
            <person name="Golser W."/>
            <person name="Rivera L."/>
            <person name="Zhang J."/>
            <person name="Wing R."/>
        </authorList>
    </citation>
    <scope>NUCLEOTIDE SEQUENCE</scope>
</reference>
<evidence type="ECO:0000256" key="1">
    <source>
        <dbReference type="SAM" id="MobiDB-lite"/>
    </source>
</evidence>